<dbReference type="AlphaFoldDB" id="F4WI41"/>
<dbReference type="EMBL" id="GL888172">
    <property type="protein sequence ID" value="EGI66134.1"/>
    <property type="molecule type" value="Genomic_DNA"/>
</dbReference>
<evidence type="ECO:0000313" key="3">
    <source>
        <dbReference type="Proteomes" id="UP000007755"/>
    </source>
</evidence>
<dbReference type="InParanoid" id="F4WI41"/>
<dbReference type="eggNOG" id="ENOG502SDZC">
    <property type="taxonomic scope" value="Eukaryota"/>
</dbReference>
<accession>F4WI41</accession>
<feature type="compositionally biased region" description="Basic and acidic residues" evidence="1">
    <location>
        <begin position="1"/>
        <end position="14"/>
    </location>
</feature>
<feature type="region of interest" description="Disordered" evidence="1">
    <location>
        <begin position="1"/>
        <end position="42"/>
    </location>
</feature>
<dbReference type="OMA" id="MIQMFAL"/>
<name>F4WI41_ACREC</name>
<evidence type="ECO:0000256" key="1">
    <source>
        <dbReference type="SAM" id="MobiDB-lite"/>
    </source>
</evidence>
<protein>
    <submittedName>
        <fullName evidence="2">Uncharacterized protein</fullName>
    </submittedName>
</protein>
<dbReference type="OrthoDB" id="7675754at2759"/>
<reference evidence="2" key="1">
    <citation type="submission" date="2011-02" db="EMBL/GenBank/DDBJ databases">
        <title>The genome of the leaf-cutting ant Acromyrmex echinatior suggests key adaptations to social evolution and fungus farming.</title>
        <authorList>
            <person name="Nygaard S."/>
            <person name="Zhang G."/>
        </authorList>
    </citation>
    <scope>NUCLEOTIDE SEQUENCE</scope>
</reference>
<dbReference type="Proteomes" id="UP000007755">
    <property type="component" value="Unassembled WGS sequence"/>
</dbReference>
<organism evidence="3">
    <name type="scientific">Acromyrmex echinatior</name>
    <name type="common">Panamanian leafcutter ant</name>
    <name type="synonym">Acromyrmex octospinosus echinatior</name>
    <dbReference type="NCBI Taxonomy" id="103372"/>
    <lineage>
        <taxon>Eukaryota</taxon>
        <taxon>Metazoa</taxon>
        <taxon>Ecdysozoa</taxon>
        <taxon>Arthropoda</taxon>
        <taxon>Hexapoda</taxon>
        <taxon>Insecta</taxon>
        <taxon>Pterygota</taxon>
        <taxon>Neoptera</taxon>
        <taxon>Endopterygota</taxon>
        <taxon>Hymenoptera</taxon>
        <taxon>Apocrita</taxon>
        <taxon>Aculeata</taxon>
        <taxon>Formicoidea</taxon>
        <taxon>Formicidae</taxon>
        <taxon>Myrmicinae</taxon>
        <taxon>Acromyrmex</taxon>
    </lineage>
</organism>
<dbReference type="Pfam" id="PF16037">
    <property type="entry name" value="DUF4790"/>
    <property type="match status" value="1"/>
</dbReference>
<keyword evidence="3" id="KW-1185">Reference proteome</keyword>
<sequence length="141" mass="16843">MNEKDDSLMKDKNLKISGGFQELKNSKEAEEKPMPRKYRTKHMKRFPELYRSDVSIHPSYTDLKNLPYNVVCRQRAQRIKRQSFRQLNREIMHFAMVQMFALDGVKVDRVFSIGMSPKMLIVPDPLTEKERRRLNDLIENR</sequence>
<feature type="compositionally biased region" description="Basic and acidic residues" evidence="1">
    <location>
        <begin position="24"/>
        <end position="34"/>
    </location>
</feature>
<evidence type="ECO:0000313" key="2">
    <source>
        <dbReference type="EMBL" id="EGI66134.1"/>
    </source>
</evidence>
<gene>
    <name evidence="2" type="ORF">G5I_05363</name>
</gene>
<proteinExistence type="predicted"/>
<dbReference type="InterPro" id="IPR032004">
    <property type="entry name" value="DUF4790"/>
</dbReference>
<dbReference type="KEGG" id="aec:105145450"/>